<dbReference type="InterPro" id="IPR022134">
    <property type="entry name" value="DUF3667"/>
</dbReference>
<protein>
    <submittedName>
        <fullName evidence="2">DUF3667 domain-containing protein</fullName>
    </submittedName>
</protein>
<dbReference type="RefSeq" id="WP_058879062.1">
    <property type="nucleotide sequence ID" value="NZ_CP077751.1"/>
</dbReference>
<evidence type="ECO:0000256" key="1">
    <source>
        <dbReference type="SAM" id="Phobius"/>
    </source>
</evidence>
<dbReference type="AlphaFoldDB" id="A0AAE4P3B3"/>
<feature type="transmembrane region" description="Helical" evidence="1">
    <location>
        <begin position="230"/>
        <end position="256"/>
    </location>
</feature>
<keyword evidence="1" id="KW-0472">Membrane</keyword>
<organism evidence="2 3">
    <name type="scientific">Elizabethkingia anophelis</name>
    <dbReference type="NCBI Taxonomy" id="1117645"/>
    <lineage>
        <taxon>Bacteria</taxon>
        <taxon>Pseudomonadati</taxon>
        <taxon>Bacteroidota</taxon>
        <taxon>Flavobacteriia</taxon>
        <taxon>Flavobacteriales</taxon>
        <taxon>Weeksellaceae</taxon>
        <taxon>Elizabethkingia</taxon>
    </lineage>
</organism>
<evidence type="ECO:0000313" key="3">
    <source>
        <dbReference type="Proteomes" id="UP001189000"/>
    </source>
</evidence>
<feature type="transmembrane region" description="Helical" evidence="1">
    <location>
        <begin position="122"/>
        <end position="147"/>
    </location>
</feature>
<dbReference type="Pfam" id="PF12412">
    <property type="entry name" value="DUF3667"/>
    <property type="match status" value="1"/>
</dbReference>
<name>A0AAE4P3B3_9FLAO</name>
<proteinExistence type="predicted"/>
<feature type="transmembrane region" description="Helical" evidence="1">
    <location>
        <begin position="167"/>
        <end position="188"/>
    </location>
</feature>
<reference evidence="2" key="1">
    <citation type="submission" date="2023-02" db="EMBL/GenBank/DDBJ databases">
        <title>Elizabethkingia anophelis draft genomes.</title>
        <authorList>
            <person name="Nicholson A.C."/>
            <person name="Whitney A.M."/>
            <person name="Humrighouse B.W."/>
            <person name="Villarma A."/>
            <person name="Bell M."/>
            <person name="Mcquiston J."/>
        </authorList>
    </citation>
    <scope>NUCLEOTIDE SEQUENCE</scope>
    <source>
        <strain evidence="2">B4955</strain>
    </source>
</reference>
<feature type="transmembrane region" description="Helical" evidence="1">
    <location>
        <begin position="200"/>
        <end position="218"/>
    </location>
</feature>
<sequence length="269" mass="31043">MENVLENCNCNSCGTVVNGNYCTECGQKKFKRIDHTYVIDEVKSFAYYTEKGFFYSVKNIILNPGKTARKFLEGDRIHHYKPFALTMVLSGISILLSSFLNIKDIMENAMRASNQNVSDKFIDAYSTGFLSYFSFIMLALIPFFSLLTRIAFRKWGQNYYEHLVMNAYFQCFYTIALIIIFDPIFYFLQNDPLTIGKISTLSYLIVPILLFWFYKGFYSEKSTKSIIGRLIIFYLLQIAAAIIIFIGLFVVGFLIAKLNPELLKGMINK</sequence>
<feature type="transmembrane region" description="Helical" evidence="1">
    <location>
        <begin position="83"/>
        <end position="102"/>
    </location>
</feature>
<keyword evidence="1" id="KW-1133">Transmembrane helix</keyword>
<dbReference type="EMBL" id="NWGY01000013">
    <property type="protein sequence ID" value="MDV3665282.1"/>
    <property type="molecule type" value="Genomic_DNA"/>
</dbReference>
<evidence type="ECO:0000313" key="2">
    <source>
        <dbReference type="EMBL" id="MDV3665282.1"/>
    </source>
</evidence>
<accession>A0AAE4P3B3</accession>
<keyword evidence="1" id="KW-0812">Transmembrane</keyword>
<dbReference type="Proteomes" id="UP001189000">
    <property type="component" value="Unassembled WGS sequence"/>
</dbReference>
<comment type="caution">
    <text evidence="2">The sequence shown here is derived from an EMBL/GenBank/DDBJ whole genome shotgun (WGS) entry which is preliminary data.</text>
</comment>
<gene>
    <name evidence="2" type="ORF">CMU51_14600</name>
</gene>